<proteinExistence type="predicted"/>
<dbReference type="Proteomes" id="UP000187209">
    <property type="component" value="Unassembled WGS sequence"/>
</dbReference>
<organism evidence="2 3">
    <name type="scientific">Stentor coeruleus</name>
    <dbReference type="NCBI Taxonomy" id="5963"/>
    <lineage>
        <taxon>Eukaryota</taxon>
        <taxon>Sar</taxon>
        <taxon>Alveolata</taxon>
        <taxon>Ciliophora</taxon>
        <taxon>Postciliodesmatophora</taxon>
        <taxon>Heterotrichea</taxon>
        <taxon>Heterotrichida</taxon>
        <taxon>Stentoridae</taxon>
        <taxon>Stentor</taxon>
    </lineage>
</organism>
<feature type="transmembrane region" description="Helical" evidence="1">
    <location>
        <begin position="12"/>
        <end position="34"/>
    </location>
</feature>
<evidence type="ECO:0000313" key="2">
    <source>
        <dbReference type="EMBL" id="OMJ74990.1"/>
    </source>
</evidence>
<protein>
    <submittedName>
        <fullName evidence="2">Uncharacterized protein</fullName>
    </submittedName>
</protein>
<sequence>MSSYHYPTYIKTLMKTGAILHLLCMAMGFSLFAVRANQLRRHGRPRRRQYKAGKFDSMLMVRDEYHREMIRPILDAQPAYLSKSIFQALVKKDLVK</sequence>
<keyword evidence="1" id="KW-1133">Transmembrane helix</keyword>
<reference evidence="2 3" key="1">
    <citation type="submission" date="2016-11" db="EMBL/GenBank/DDBJ databases">
        <title>The macronuclear genome of Stentor coeruleus: a giant cell with tiny introns.</title>
        <authorList>
            <person name="Slabodnick M."/>
            <person name="Ruby J.G."/>
            <person name="Reiff S.B."/>
            <person name="Swart E.C."/>
            <person name="Gosai S."/>
            <person name="Prabakaran S."/>
            <person name="Witkowska E."/>
            <person name="Larue G.E."/>
            <person name="Fisher S."/>
            <person name="Freeman R.M."/>
            <person name="Gunawardena J."/>
            <person name="Chu W."/>
            <person name="Stover N.A."/>
            <person name="Gregory B.D."/>
            <person name="Nowacki M."/>
            <person name="Derisi J."/>
            <person name="Roy S.W."/>
            <person name="Marshall W.F."/>
            <person name="Sood P."/>
        </authorList>
    </citation>
    <scope>NUCLEOTIDE SEQUENCE [LARGE SCALE GENOMIC DNA]</scope>
    <source>
        <strain evidence="2">WM001</strain>
    </source>
</reference>
<dbReference type="AlphaFoldDB" id="A0A1R2BE57"/>
<evidence type="ECO:0000313" key="3">
    <source>
        <dbReference type="Proteomes" id="UP000187209"/>
    </source>
</evidence>
<accession>A0A1R2BE57</accession>
<keyword evidence="1" id="KW-0472">Membrane</keyword>
<dbReference type="EMBL" id="MPUH01000716">
    <property type="protein sequence ID" value="OMJ74990.1"/>
    <property type="molecule type" value="Genomic_DNA"/>
</dbReference>
<evidence type="ECO:0000256" key="1">
    <source>
        <dbReference type="SAM" id="Phobius"/>
    </source>
</evidence>
<gene>
    <name evidence="2" type="ORF">SteCoe_25947</name>
</gene>
<keyword evidence="1" id="KW-0812">Transmembrane</keyword>
<keyword evidence="3" id="KW-1185">Reference proteome</keyword>
<name>A0A1R2BE57_9CILI</name>
<comment type="caution">
    <text evidence="2">The sequence shown here is derived from an EMBL/GenBank/DDBJ whole genome shotgun (WGS) entry which is preliminary data.</text>
</comment>